<feature type="domain" description="Immunoglobulin" evidence="9">
    <location>
        <begin position="69"/>
        <end position="174"/>
    </location>
</feature>
<dbReference type="GO" id="GO:0002376">
    <property type="term" value="P:immune system process"/>
    <property type="evidence" value="ECO:0007669"/>
    <property type="project" value="UniProtKB-KW"/>
</dbReference>
<dbReference type="PANTHER" id="PTHR19433:SF111">
    <property type="entry name" value="T CELL RECEPTOR ALPHA VARIABLE 4"/>
    <property type="match status" value="1"/>
</dbReference>
<dbReference type="InterPro" id="IPR013106">
    <property type="entry name" value="Ig_V-set"/>
</dbReference>
<proteinExistence type="predicted"/>
<evidence type="ECO:0000256" key="8">
    <source>
        <dbReference type="SAM" id="Phobius"/>
    </source>
</evidence>
<gene>
    <name evidence="10" type="primary">LOC109196224</name>
</gene>
<keyword evidence="11" id="KW-1185">Reference proteome</keyword>
<feature type="transmembrane region" description="Helical" evidence="8">
    <location>
        <begin position="195"/>
        <end position="219"/>
    </location>
</feature>
<dbReference type="Pfam" id="PF07686">
    <property type="entry name" value="V-set"/>
    <property type="match status" value="1"/>
</dbReference>
<dbReference type="AlphaFoldDB" id="A0A669BCP4"/>
<evidence type="ECO:0000313" key="11">
    <source>
        <dbReference type="Proteomes" id="UP000005207"/>
    </source>
</evidence>
<reference evidence="11" key="1">
    <citation type="submission" date="2012-01" db="EMBL/GenBank/DDBJ databases">
        <title>The Genome Sequence of Oreochromis niloticus (Nile Tilapia).</title>
        <authorList>
            <consortium name="Broad Institute Genome Assembly Team"/>
            <consortium name="Broad Institute Sequencing Platform"/>
            <person name="Di Palma F."/>
            <person name="Johnson J."/>
            <person name="Lander E.S."/>
            <person name="Lindblad-Toh K."/>
        </authorList>
    </citation>
    <scope>NUCLEOTIDE SEQUENCE [LARGE SCALE GENOMIC DNA]</scope>
</reference>
<keyword evidence="5 8" id="KW-0472">Membrane</keyword>
<dbReference type="GO" id="GO:0009617">
    <property type="term" value="P:response to bacterium"/>
    <property type="evidence" value="ECO:0007669"/>
    <property type="project" value="TreeGrafter"/>
</dbReference>
<sequence>MQKHYIVQADLGQDKKEKYTPPLRTPLYELCSTTYQCSDRNKHMMRSFVLSTALFLSSLSWIFVSGSEFQTVEVQLDEEVTLKCSNISIHPTQTDWFKVINRTKPSCIAAMYGSQGKASFCDGFRNGKFNMSSNNTSVFLKITQVDLSDVGLYFCGFYVNKHTVISNAVELRIQGGETNEEEDFKTEKEPGSTHVMSIVLSGVTGLFTVVVIVLVLKIWKLQTEPKPERNKNVSSENLKYTMMNILTKVKRSCGSVAQTELETHVVYAAAR</sequence>
<name>A0A669BCP4_ORENI</name>
<dbReference type="PANTHER" id="PTHR19433">
    <property type="entry name" value="T-CELL RECEPTOR ALPHA CHAIN V REGION-RELATED"/>
    <property type="match status" value="1"/>
</dbReference>
<dbReference type="InterPro" id="IPR036179">
    <property type="entry name" value="Ig-like_dom_sf"/>
</dbReference>
<dbReference type="GeneTree" id="ENSGT00940000175713"/>
<reference evidence="10" key="3">
    <citation type="submission" date="2025-09" db="UniProtKB">
        <authorList>
            <consortium name="Ensembl"/>
        </authorList>
    </citation>
    <scope>IDENTIFICATION</scope>
</reference>
<dbReference type="InterPro" id="IPR003599">
    <property type="entry name" value="Ig_sub"/>
</dbReference>
<dbReference type="SMART" id="SM00409">
    <property type="entry name" value="IG"/>
    <property type="match status" value="1"/>
</dbReference>
<evidence type="ECO:0000256" key="1">
    <source>
        <dbReference type="ARBA" id="ARBA00004236"/>
    </source>
</evidence>
<protein>
    <submittedName>
        <fullName evidence="10">Uncharacterized LOC109194318</fullName>
    </submittedName>
</protein>
<dbReference type="SUPFAM" id="SSF48726">
    <property type="entry name" value="Immunoglobulin"/>
    <property type="match status" value="1"/>
</dbReference>
<evidence type="ECO:0000256" key="6">
    <source>
        <dbReference type="ARBA" id="ARBA00023157"/>
    </source>
</evidence>
<keyword evidence="7" id="KW-0325">Glycoprotein</keyword>
<dbReference type="GO" id="GO:0005886">
    <property type="term" value="C:plasma membrane"/>
    <property type="evidence" value="ECO:0007669"/>
    <property type="project" value="UniProtKB-SubCell"/>
</dbReference>
<evidence type="ECO:0000256" key="3">
    <source>
        <dbReference type="ARBA" id="ARBA00022729"/>
    </source>
</evidence>
<dbReference type="InterPro" id="IPR013783">
    <property type="entry name" value="Ig-like_fold"/>
</dbReference>
<keyword evidence="4" id="KW-0391">Immunity</keyword>
<dbReference type="InterPro" id="IPR052051">
    <property type="entry name" value="TCR_complex_component"/>
</dbReference>
<dbReference type="Gene3D" id="2.60.40.10">
    <property type="entry name" value="Immunoglobulins"/>
    <property type="match status" value="1"/>
</dbReference>
<keyword evidence="2" id="KW-1003">Cell membrane</keyword>
<comment type="subcellular location">
    <subcellularLocation>
        <location evidence="1">Cell membrane</location>
    </subcellularLocation>
</comment>
<evidence type="ECO:0000313" key="10">
    <source>
        <dbReference type="Ensembl" id="ENSONIP00000033222.1"/>
    </source>
</evidence>
<reference evidence="10" key="2">
    <citation type="submission" date="2025-08" db="UniProtKB">
        <authorList>
            <consortium name="Ensembl"/>
        </authorList>
    </citation>
    <scope>IDENTIFICATION</scope>
</reference>
<keyword evidence="3" id="KW-0732">Signal</keyword>
<evidence type="ECO:0000256" key="2">
    <source>
        <dbReference type="ARBA" id="ARBA00022475"/>
    </source>
</evidence>
<dbReference type="Proteomes" id="UP000005207">
    <property type="component" value="Linkage group LG3"/>
</dbReference>
<dbReference type="Ensembl" id="ENSONIT00000042436.1">
    <property type="protein sequence ID" value="ENSONIP00000033222.1"/>
    <property type="gene ID" value="ENSONIG00000039583.1"/>
</dbReference>
<keyword evidence="6" id="KW-1015">Disulfide bond</keyword>
<feature type="transmembrane region" description="Helical" evidence="8">
    <location>
        <begin position="48"/>
        <end position="64"/>
    </location>
</feature>
<keyword evidence="8" id="KW-0812">Transmembrane</keyword>
<organism evidence="10 11">
    <name type="scientific">Oreochromis niloticus</name>
    <name type="common">Nile tilapia</name>
    <name type="synonym">Tilapia nilotica</name>
    <dbReference type="NCBI Taxonomy" id="8128"/>
    <lineage>
        <taxon>Eukaryota</taxon>
        <taxon>Metazoa</taxon>
        <taxon>Chordata</taxon>
        <taxon>Craniata</taxon>
        <taxon>Vertebrata</taxon>
        <taxon>Euteleostomi</taxon>
        <taxon>Actinopterygii</taxon>
        <taxon>Neopterygii</taxon>
        <taxon>Teleostei</taxon>
        <taxon>Neoteleostei</taxon>
        <taxon>Acanthomorphata</taxon>
        <taxon>Ovalentaria</taxon>
        <taxon>Cichlomorphae</taxon>
        <taxon>Cichliformes</taxon>
        <taxon>Cichlidae</taxon>
        <taxon>African cichlids</taxon>
        <taxon>Pseudocrenilabrinae</taxon>
        <taxon>Oreochromini</taxon>
        <taxon>Oreochromis</taxon>
    </lineage>
</organism>
<dbReference type="OrthoDB" id="9932608at2759"/>
<accession>A0A669BCP4</accession>
<keyword evidence="8" id="KW-1133">Transmembrane helix</keyword>
<evidence type="ECO:0000256" key="5">
    <source>
        <dbReference type="ARBA" id="ARBA00023136"/>
    </source>
</evidence>
<evidence type="ECO:0000256" key="4">
    <source>
        <dbReference type="ARBA" id="ARBA00022859"/>
    </source>
</evidence>
<evidence type="ECO:0000256" key="7">
    <source>
        <dbReference type="ARBA" id="ARBA00023180"/>
    </source>
</evidence>
<evidence type="ECO:0000259" key="9">
    <source>
        <dbReference type="SMART" id="SM00409"/>
    </source>
</evidence>